<keyword evidence="7" id="KW-1185">Reference proteome</keyword>
<evidence type="ECO:0000256" key="4">
    <source>
        <dbReference type="ARBA" id="ARBA00023136"/>
    </source>
</evidence>
<keyword evidence="2 5" id="KW-0812">Transmembrane</keyword>
<evidence type="ECO:0008006" key="8">
    <source>
        <dbReference type="Google" id="ProtNLM"/>
    </source>
</evidence>
<keyword evidence="3 5" id="KW-1133">Transmembrane helix</keyword>
<evidence type="ECO:0000313" key="6">
    <source>
        <dbReference type="EMBL" id="EGV64690.1"/>
    </source>
</evidence>
<dbReference type="OrthoDB" id="2504919at2759"/>
<dbReference type="GO" id="GO:0015095">
    <property type="term" value="F:magnesium ion transmembrane transporter activity"/>
    <property type="evidence" value="ECO:0007669"/>
    <property type="project" value="InterPro"/>
</dbReference>
<feature type="transmembrane region" description="Helical" evidence="5">
    <location>
        <begin position="162"/>
        <end position="183"/>
    </location>
</feature>
<reference evidence="6 7" key="1">
    <citation type="journal article" date="2011" name="Proc. Natl. Acad. Sci. U.S.A.">
        <title>Comparative genomics of xylose-fermenting fungi for enhanced biofuel production.</title>
        <authorList>
            <person name="Wohlbach D.J."/>
            <person name="Kuo A."/>
            <person name="Sato T.K."/>
            <person name="Potts K.M."/>
            <person name="Salamov A.A."/>
            <person name="LaButti K.M."/>
            <person name="Sun H."/>
            <person name="Clum A."/>
            <person name="Pangilinan J.L."/>
            <person name="Lindquist E.A."/>
            <person name="Lucas S."/>
            <person name="Lapidus A."/>
            <person name="Jin M."/>
            <person name="Gunawan C."/>
            <person name="Balan V."/>
            <person name="Dale B.E."/>
            <person name="Jeffries T.W."/>
            <person name="Zinkel R."/>
            <person name="Barry K.W."/>
            <person name="Grigoriev I.V."/>
            <person name="Gasch A.P."/>
        </authorList>
    </citation>
    <scope>NUCLEOTIDE SEQUENCE [LARGE SCALE GENOMIC DNA]</scope>
    <source>
        <strain evidence="7">ATCC 10573 / BCRC 21748 / CBS 615 / JCM 9827 / NBRC 10315 / NRRL Y-1498 / VKM Y-70</strain>
    </source>
</reference>
<dbReference type="GO" id="GO:0016020">
    <property type="term" value="C:membrane"/>
    <property type="evidence" value="ECO:0007669"/>
    <property type="project" value="UniProtKB-SubCell"/>
</dbReference>
<feature type="transmembrane region" description="Helical" evidence="5">
    <location>
        <begin position="60"/>
        <end position="79"/>
    </location>
</feature>
<dbReference type="InterPro" id="IPR008521">
    <property type="entry name" value="Mg_trans_NIPA"/>
</dbReference>
<evidence type="ECO:0000256" key="1">
    <source>
        <dbReference type="ARBA" id="ARBA00004141"/>
    </source>
</evidence>
<keyword evidence="4 5" id="KW-0472">Membrane</keyword>
<sequence length="437" mass="48770">MSPPSSIALGCSVAVVSSALQSLGITLQRRSHLLPIHLGDESTDNPQTHHQYSKLQRNTWLFGFFLFIVSNVLGSLIQITTLPLIILSPLQSIGLIFNSLLSCLLLPGETFTWKLGVGTLIISTGAFIIAYHGNAIPPPPDSDIDVDKRFKIIIHKLIDPRFMAWFISSFVLIGLLLLANSAITYKRNKFKNRIQQRSSRSTTKALEKLKFFKGVNYGLISGTLTAHTFLFAKSLIDVVVESIFAGPHDVGSITRSITPYFLLIVMLTIVGCQLTAFNLGLAQISSSILYPLCFLVYNLMNLINDLTFNHLLANQRLTIGQLFWVLLGLCAVLFGVVLISWDSAVGSNVQRLAYDNEEEYILHSKFPYTDNLNEMSKMVDSSSTYEMETGYLSIDSTHLNPHGPYPLSTRRSAVSTRNKKRVLSYEQQQLLQQFETD</sequence>
<feature type="transmembrane region" description="Helical" evidence="5">
    <location>
        <begin position="6"/>
        <end position="27"/>
    </location>
</feature>
<accession>G3B2J2</accession>
<feature type="transmembrane region" description="Helical" evidence="5">
    <location>
        <begin position="113"/>
        <end position="133"/>
    </location>
</feature>
<feature type="transmembrane region" description="Helical" evidence="5">
    <location>
        <begin position="260"/>
        <end position="282"/>
    </location>
</feature>
<dbReference type="HOGENOM" id="CLU_044091_0_0_1"/>
<evidence type="ECO:0000256" key="2">
    <source>
        <dbReference type="ARBA" id="ARBA00022692"/>
    </source>
</evidence>
<protein>
    <recommendedName>
        <fullName evidence="8">DUF803-domain-containing protein</fullName>
    </recommendedName>
</protein>
<dbReference type="PANTHER" id="PTHR12570">
    <property type="match status" value="1"/>
</dbReference>
<dbReference type="eggNOG" id="KOG2922">
    <property type="taxonomic scope" value="Eukaryota"/>
</dbReference>
<gene>
    <name evidence="6" type="ORF">CANTEDRAFT_113478</name>
</gene>
<feature type="transmembrane region" description="Helical" evidence="5">
    <location>
        <begin position="85"/>
        <end position="106"/>
    </location>
</feature>
<evidence type="ECO:0000313" key="7">
    <source>
        <dbReference type="Proteomes" id="UP000000707"/>
    </source>
</evidence>
<dbReference type="EMBL" id="GL996515">
    <property type="protein sequence ID" value="EGV64690.1"/>
    <property type="molecule type" value="Genomic_DNA"/>
</dbReference>
<proteinExistence type="predicted"/>
<evidence type="ECO:0000256" key="3">
    <source>
        <dbReference type="ARBA" id="ARBA00022989"/>
    </source>
</evidence>
<name>G3B2J2_CANTC</name>
<comment type="subcellular location">
    <subcellularLocation>
        <location evidence="1">Membrane</location>
        <topology evidence="1">Multi-pass membrane protein</topology>
    </subcellularLocation>
</comment>
<feature type="transmembrane region" description="Helical" evidence="5">
    <location>
        <begin position="288"/>
        <end position="307"/>
    </location>
</feature>
<dbReference type="AlphaFoldDB" id="G3B2J2"/>
<organism evidence="7">
    <name type="scientific">Candida tenuis (strain ATCC 10573 / BCRC 21748 / CBS 615 / JCM 9827 / NBRC 10315 / NRRL Y-1498 / VKM Y-70)</name>
    <name type="common">Yeast</name>
    <name type="synonym">Yamadazyma tenuis</name>
    <dbReference type="NCBI Taxonomy" id="590646"/>
    <lineage>
        <taxon>Eukaryota</taxon>
        <taxon>Fungi</taxon>
        <taxon>Dikarya</taxon>
        <taxon>Ascomycota</taxon>
        <taxon>Saccharomycotina</taxon>
        <taxon>Pichiomycetes</taxon>
        <taxon>Debaryomycetaceae</taxon>
        <taxon>Yamadazyma</taxon>
    </lineage>
</organism>
<dbReference type="PANTHER" id="PTHR12570:SF86">
    <property type="entry name" value="ADR321CP"/>
    <property type="match status" value="1"/>
</dbReference>
<dbReference type="Proteomes" id="UP000000707">
    <property type="component" value="Unassembled WGS sequence"/>
</dbReference>
<evidence type="ECO:0000256" key="5">
    <source>
        <dbReference type="SAM" id="Phobius"/>
    </source>
</evidence>
<feature type="transmembrane region" description="Helical" evidence="5">
    <location>
        <begin position="319"/>
        <end position="341"/>
    </location>
</feature>